<keyword evidence="13" id="KW-1185">Reference proteome</keyword>
<evidence type="ECO:0000256" key="4">
    <source>
        <dbReference type="ARBA" id="ARBA00022695"/>
    </source>
</evidence>
<evidence type="ECO:0000256" key="1">
    <source>
        <dbReference type="ARBA" id="ARBA00006115"/>
    </source>
</evidence>
<dbReference type="NCBIfam" id="TIGR01479">
    <property type="entry name" value="GMP_PMI"/>
    <property type="match status" value="1"/>
</dbReference>
<keyword evidence="6" id="KW-0342">GTP-binding</keyword>
<comment type="caution">
    <text evidence="12">The sequence shown here is derived from an EMBL/GenBank/DDBJ whole genome shotgun (WGS) entry which is preliminary data.</text>
</comment>
<dbReference type="InterPro" id="IPR049577">
    <property type="entry name" value="GMPP_N"/>
</dbReference>
<evidence type="ECO:0000256" key="2">
    <source>
        <dbReference type="ARBA" id="ARBA00012387"/>
    </source>
</evidence>
<dbReference type="PANTHER" id="PTHR46390">
    <property type="entry name" value="MANNOSE-1-PHOSPHATE GUANYLYLTRANSFERASE"/>
    <property type="match status" value="1"/>
</dbReference>
<evidence type="ECO:0000313" key="13">
    <source>
        <dbReference type="Proteomes" id="UP000076400"/>
    </source>
</evidence>
<organism evidence="12 13">
    <name type="scientific">Oceanibaculum pacificum</name>
    <dbReference type="NCBI Taxonomy" id="580166"/>
    <lineage>
        <taxon>Bacteria</taxon>
        <taxon>Pseudomonadati</taxon>
        <taxon>Pseudomonadota</taxon>
        <taxon>Alphaproteobacteria</taxon>
        <taxon>Rhodospirillales</taxon>
        <taxon>Oceanibaculaceae</taxon>
        <taxon>Oceanibaculum</taxon>
    </lineage>
</organism>
<dbReference type="InterPro" id="IPR014710">
    <property type="entry name" value="RmlC-like_jellyroll"/>
</dbReference>
<dbReference type="InterPro" id="IPR011051">
    <property type="entry name" value="RmlC_Cupin_sf"/>
</dbReference>
<dbReference type="InterPro" id="IPR005835">
    <property type="entry name" value="NTP_transferase_dom"/>
</dbReference>
<comment type="catalytic activity">
    <reaction evidence="7">
        <text>alpha-D-mannose 1-phosphate + GTP + H(+) = GDP-alpha-D-mannose + diphosphate</text>
        <dbReference type="Rhea" id="RHEA:15229"/>
        <dbReference type="ChEBI" id="CHEBI:15378"/>
        <dbReference type="ChEBI" id="CHEBI:33019"/>
        <dbReference type="ChEBI" id="CHEBI:37565"/>
        <dbReference type="ChEBI" id="CHEBI:57527"/>
        <dbReference type="ChEBI" id="CHEBI:58409"/>
        <dbReference type="EC" id="2.7.7.13"/>
    </reaction>
</comment>
<sequence length="476" mass="52163">MRQAEKGFADIIPVILSGGTGSRLWPVSRLSYPKQFLPLISERSLIQETALRIAPSYGFAPPIVVCSEDHRFIVAEQMRQIDIEPAAILLEPQGRNTAPALTAAALVAQAAQPDAVLLVLPADHFIGDEDGLRQAVLSALEAAREGYLGTFGMKPTEPATGYGYVKPGAAIAGHCHRVERFVEKPDRATAERFVAEGYLWNSGMFLLPVAAYLREVEQHAPEVLATTRQSVTEAKQDLTFLRLGPSFRQAPSISVDYAVMERTDKAAVTPASVGWADLGSWSSLWEVGDKDADGNVVQGDGFVIGATNSFVRASGIPTVAIGVDNIVVVAMEDAVLVVAKDHVQQVKDAVTLLKQDGRSEADTHRRIYRPWGYYQTLHMGERFQVKRLTVNPGGKLSLQKHFHRAEHWVVVNGTALVTRDSEQTLLRENESIYLPLGSVHRLENPGRVELNLIEVQSGSYLGEDDIVRIEDVFGRV</sequence>
<accession>A0A154WF37</accession>
<keyword evidence="3 12" id="KW-0808">Transferase</keyword>
<evidence type="ECO:0000259" key="11">
    <source>
        <dbReference type="Pfam" id="PF22640"/>
    </source>
</evidence>
<dbReference type="SUPFAM" id="SSF53448">
    <property type="entry name" value="Nucleotide-diphospho-sugar transferases"/>
    <property type="match status" value="1"/>
</dbReference>
<dbReference type="InterPro" id="IPR051161">
    <property type="entry name" value="Mannose-6P_isomerase_type2"/>
</dbReference>
<keyword evidence="4" id="KW-0548">Nucleotidyltransferase</keyword>
<dbReference type="CDD" id="cd02213">
    <property type="entry name" value="cupin_PMI_typeII_C"/>
    <property type="match status" value="1"/>
</dbReference>
<name>A0A154WF37_9PROT</name>
<dbReference type="STRING" id="580166.AUP43_05400"/>
<keyword evidence="5" id="KW-0547">Nucleotide-binding</keyword>
<comment type="similarity">
    <text evidence="1 8">Belongs to the mannose-6-phosphate isomerase type 2 family.</text>
</comment>
<dbReference type="Pfam" id="PF01050">
    <property type="entry name" value="MannoseP_isomer"/>
    <property type="match status" value="1"/>
</dbReference>
<dbReference type="OrthoDB" id="9806359at2"/>
<gene>
    <name evidence="12" type="primary">cpsB</name>
    <name evidence="12" type="ORF">AUP43_05400</name>
</gene>
<dbReference type="GO" id="GO:0000271">
    <property type="term" value="P:polysaccharide biosynthetic process"/>
    <property type="evidence" value="ECO:0007669"/>
    <property type="project" value="InterPro"/>
</dbReference>
<dbReference type="Pfam" id="PF00483">
    <property type="entry name" value="NTP_transferase"/>
    <property type="match status" value="1"/>
</dbReference>
<dbReference type="EC" id="2.7.7.13" evidence="2"/>
<feature type="domain" description="Mannose-6-phosphate isomerase type II C-terminal" evidence="10">
    <location>
        <begin position="357"/>
        <end position="471"/>
    </location>
</feature>
<dbReference type="Gene3D" id="3.90.550.10">
    <property type="entry name" value="Spore Coat Polysaccharide Biosynthesis Protein SpsA, Chain A"/>
    <property type="match status" value="1"/>
</dbReference>
<dbReference type="InterPro" id="IPR006375">
    <property type="entry name" value="Man1P_GuaTrfase/Man6P_Isoase"/>
</dbReference>
<proteinExistence type="inferred from homology"/>
<evidence type="ECO:0000259" key="9">
    <source>
        <dbReference type="Pfam" id="PF00483"/>
    </source>
</evidence>
<dbReference type="RefSeq" id="WP_067553191.1">
    <property type="nucleotide sequence ID" value="NZ_LPXN01000057.1"/>
</dbReference>
<dbReference type="InterPro" id="IPR001538">
    <property type="entry name" value="Man6P_isomerase-2_C"/>
</dbReference>
<dbReference type="GO" id="GO:0005525">
    <property type="term" value="F:GTP binding"/>
    <property type="evidence" value="ECO:0007669"/>
    <property type="project" value="UniProtKB-KW"/>
</dbReference>
<dbReference type="EMBL" id="LPXN01000057">
    <property type="protein sequence ID" value="KZD12075.1"/>
    <property type="molecule type" value="Genomic_DNA"/>
</dbReference>
<dbReference type="GO" id="GO:0009298">
    <property type="term" value="P:GDP-mannose biosynthetic process"/>
    <property type="evidence" value="ECO:0007669"/>
    <property type="project" value="TreeGrafter"/>
</dbReference>
<evidence type="ECO:0000313" key="12">
    <source>
        <dbReference type="EMBL" id="KZD12075.1"/>
    </source>
</evidence>
<dbReference type="PANTHER" id="PTHR46390:SF1">
    <property type="entry name" value="MANNOSE-1-PHOSPHATE GUANYLYLTRANSFERASE"/>
    <property type="match status" value="1"/>
</dbReference>
<dbReference type="CDD" id="cd02509">
    <property type="entry name" value="GDP-M1P_Guanylyltransferase"/>
    <property type="match status" value="1"/>
</dbReference>
<dbReference type="InterPro" id="IPR029044">
    <property type="entry name" value="Nucleotide-diphossugar_trans"/>
</dbReference>
<evidence type="ECO:0000256" key="3">
    <source>
        <dbReference type="ARBA" id="ARBA00022679"/>
    </source>
</evidence>
<dbReference type="FunFam" id="3.90.550.10:FF:000046">
    <property type="entry name" value="Mannose-1-phosphate guanylyltransferase (GDP)"/>
    <property type="match status" value="1"/>
</dbReference>
<dbReference type="InterPro" id="IPR054566">
    <property type="entry name" value="ManC/GMP-like_b-helix"/>
</dbReference>
<evidence type="ECO:0000256" key="8">
    <source>
        <dbReference type="RuleBase" id="RU004190"/>
    </source>
</evidence>
<evidence type="ECO:0000256" key="5">
    <source>
        <dbReference type="ARBA" id="ARBA00022741"/>
    </source>
</evidence>
<dbReference type="FunFam" id="2.60.120.10:FF:000032">
    <property type="entry name" value="Mannose-1-phosphate guanylyltransferase/mannose-6-phosphate isomerase"/>
    <property type="match status" value="1"/>
</dbReference>
<evidence type="ECO:0000256" key="7">
    <source>
        <dbReference type="ARBA" id="ARBA00047343"/>
    </source>
</evidence>
<dbReference type="Pfam" id="PF22640">
    <property type="entry name" value="ManC_GMP_beta-helix"/>
    <property type="match status" value="1"/>
</dbReference>
<evidence type="ECO:0000259" key="10">
    <source>
        <dbReference type="Pfam" id="PF01050"/>
    </source>
</evidence>
<dbReference type="Gene3D" id="2.60.120.10">
    <property type="entry name" value="Jelly Rolls"/>
    <property type="match status" value="1"/>
</dbReference>
<dbReference type="AlphaFoldDB" id="A0A154WF37"/>
<feature type="domain" description="MannoseP isomerase/GMP-like beta-helix" evidence="11">
    <location>
        <begin position="304"/>
        <end position="351"/>
    </location>
</feature>
<dbReference type="SUPFAM" id="SSF51182">
    <property type="entry name" value="RmlC-like cupins"/>
    <property type="match status" value="1"/>
</dbReference>
<protein>
    <recommendedName>
        <fullName evidence="2">mannose-1-phosphate guanylyltransferase</fullName>
        <ecNumber evidence="2">2.7.7.13</ecNumber>
    </recommendedName>
</protein>
<feature type="domain" description="Nucleotidyl transferase" evidence="9">
    <location>
        <begin position="13"/>
        <end position="292"/>
    </location>
</feature>
<dbReference type="GO" id="GO:0004475">
    <property type="term" value="F:mannose-1-phosphate guanylyltransferase (GTP) activity"/>
    <property type="evidence" value="ECO:0007669"/>
    <property type="project" value="UniProtKB-EC"/>
</dbReference>
<evidence type="ECO:0000256" key="6">
    <source>
        <dbReference type="ARBA" id="ARBA00023134"/>
    </source>
</evidence>
<dbReference type="Proteomes" id="UP000076400">
    <property type="component" value="Unassembled WGS sequence"/>
</dbReference>
<reference evidence="12 13" key="1">
    <citation type="submission" date="2015-12" db="EMBL/GenBank/DDBJ databases">
        <title>Genome sequence of Oceanibaculum pacificum MCCC 1A02656.</title>
        <authorList>
            <person name="Lu L."/>
            <person name="Lai Q."/>
            <person name="Shao Z."/>
            <person name="Qian P."/>
        </authorList>
    </citation>
    <scope>NUCLEOTIDE SEQUENCE [LARGE SCALE GENOMIC DNA]</scope>
    <source>
        <strain evidence="12 13">MCCC 1A02656</strain>
    </source>
</reference>